<keyword evidence="6" id="KW-0256">Endoplasmic reticulum</keyword>
<reference evidence="13" key="3">
    <citation type="submission" date="2010-09" db="EMBL/GenBank/DDBJ databases">
        <title>Annotation of Gaeumannomyces graminis var. tritici R3-111a-1.</title>
        <authorList>
            <consortium name="The Broad Institute Genome Sequencing Platform"/>
            <person name="Ma L.-J."/>
            <person name="Dead R."/>
            <person name="Young S.K."/>
            <person name="Zeng Q."/>
            <person name="Gargeya S."/>
            <person name="Fitzgerald M."/>
            <person name="Haas B."/>
            <person name="Abouelleil A."/>
            <person name="Alvarado L."/>
            <person name="Arachchi H.M."/>
            <person name="Berlin A."/>
            <person name="Brown A."/>
            <person name="Chapman S.B."/>
            <person name="Chen Z."/>
            <person name="Dunbar C."/>
            <person name="Freedman E."/>
            <person name="Gearin G."/>
            <person name="Gellesch M."/>
            <person name="Goldberg J."/>
            <person name="Griggs A."/>
            <person name="Gujja S."/>
            <person name="Heiman D."/>
            <person name="Howarth C."/>
            <person name="Larson L."/>
            <person name="Lui A."/>
            <person name="MacDonald P.J.P."/>
            <person name="Mehta T."/>
            <person name="Montmayeur A."/>
            <person name="Murphy C."/>
            <person name="Neiman D."/>
            <person name="Pearson M."/>
            <person name="Priest M."/>
            <person name="Roberts A."/>
            <person name="Saif S."/>
            <person name="Shea T."/>
            <person name="Shenoy N."/>
            <person name="Sisk P."/>
            <person name="Stolte C."/>
            <person name="Sykes S."/>
            <person name="Yandava C."/>
            <person name="Wortman J."/>
            <person name="Nusbaum C."/>
            <person name="Birren B."/>
        </authorList>
    </citation>
    <scope>NUCLEOTIDE SEQUENCE</scope>
    <source>
        <strain evidence="13">R3-111a-1</strain>
    </source>
</reference>
<evidence type="ECO:0000313" key="15">
    <source>
        <dbReference type="Proteomes" id="UP000006039"/>
    </source>
</evidence>
<comment type="similarity">
    <text evidence="2">Belongs to the BIG1 family.</text>
</comment>
<dbReference type="HOGENOM" id="CLU_062461_0_0_1"/>
<dbReference type="GO" id="GO:0005789">
    <property type="term" value="C:endoplasmic reticulum membrane"/>
    <property type="evidence" value="ECO:0007669"/>
    <property type="project" value="UniProtKB-SubCell"/>
</dbReference>
<sequence length="283" mass="31149">MHLSLGASLLALASSACAFSDSSPFVFMSTADIERPSFFNGNQLQSNSQVLRSAKAMLDACPTDWYLLISQPNVHASDLRCTSEDLRCRRAPNLVRNAPLARLSVSEVVGSLSFEDFSEHIKAACLQQGKKVHVVEHTLRELPSSRGADERAAVLEENDHELGKILDNAQDEGEYTAIYFSNPNKFKPYEAEFGEPVHMELRRQSVPPLVQARAAGGNSTHRPAPMGLFQKYQFFTPGVFMGFVAMIIILSILYVALMALGSLQVPYGAFEKDMGPAAQKKHN</sequence>
<name>J3P031_GAET3</name>
<dbReference type="InterPro" id="IPR037654">
    <property type="entry name" value="Big1"/>
</dbReference>
<dbReference type="Pfam" id="PF20520">
    <property type="entry name" value="Ac45-VOA1_TM"/>
    <property type="match status" value="1"/>
</dbReference>
<feature type="chain" id="PRO_5015094709" description="Protein BIG1" evidence="11">
    <location>
        <begin position="19"/>
        <end position="283"/>
    </location>
</feature>
<comment type="subcellular location">
    <subcellularLocation>
        <location evidence="1">Endoplasmic reticulum membrane</location>
        <topology evidence="1">Single-pass type I membrane protein</topology>
    </subcellularLocation>
</comment>
<dbReference type="PANTHER" id="PTHR28285:SF1">
    <property type="entry name" value="PROTEIN BIG1"/>
    <property type="match status" value="1"/>
</dbReference>
<dbReference type="STRING" id="644352.J3P031"/>
<organism evidence="13">
    <name type="scientific">Gaeumannomyces tritici (strain R3-111a-1)</name>
    <name type="common">Wheat and barley take-all root rot fungus</name>
    <name type="synonym">Gaeumannomyces graminis var. tritici</name>
    <dbReference type="NCBI Taxonomy" id="644352"/>
    <lineage>
        <taxon>Eukaryota</taxon>
        <taxon>Fungi</taxon>
        <taxon>Dikarya</taxon>
        <taxon>Ascomycota</taxon>
        <taxon>Pezizomycotina</taxon>
        <taxon>Sordariomycetes</taxon>
        <taxon>Sordariomycetidae</taxon>
        <taxon>Magnaporthales</taxon>
        <taxon>Magnaporthaceae</taxon>
        <taxon>Gaeumannomyces</taxon>
    </lineage>
</organism>
<reference evidence="15" key="1">
    <citation type="submission" date="2010-07" db="EMBL/GenBank/DDBJ databases">
        <title>The genome sequence of Gaeumannomyces graminis var. tritici strain R3-111a-1.</title>
        <authorList>
            <consortium name="The Broad Institute Genome Sequencing Platform"/>
            <person name="Ma L.-J."/>
            <person name="Dead R."/>
            <person name="Young S."/>
            <person name="Zeng Q."/>
            <person name="Koehrsen M."/>
            <person name="Alvarado L."/>
            <person name="Berlin A."/>
            <person name="Chapman S.B."/>
            <person name="Chen Z."/>
            <person name="Freedman E."/>
            <person name="Gellesch M."/>
            <person name="Goldberg J."/>
            <person name="Griggs A."/>
            <person name="Gujja S."/>
            <person name="Heilman E.R."/>
            <person name="Heiman D."/>
            <person name="Hepburn T."/>
            <person name="Howarth C."/>
            <person name="Jen D."/>
            <person name="Larson L."/>
            <person name="Mehta T."/>
            <person name="Neiman D."/>
            <person name="Pearson M."/>
            <person name="Roberts A."/>
            <person name="Saif S."/>
            <person name="Shea T."/>
            <person name="Shenoy N."/>
            <person name="Sisk P."/>
            <person name="Stolte C."/>
            <person name="Sykes S."/>
            <person name="Walk T."/>
            <person name="White J."/>
            <person name="Yandava C."/>
            <person name="Haas B."/>
            <person name="Nusbaum C."/>
            <person name="Birren B."/>
        </authorList>
    </citation>
    <scope>NUCLEOTIDE SEQUENCE [LARGE SCALE GENOMIC DNA]</scope>
    <source>
        <strain evidence="15">R3-111a-1</strain>
    </source>
</reference>
<evidence type="ECO:0000256" key="6">
    <source>
        <dbReference type="ARBA" id="ARBA00022824"/>
    </source>
</evidence>
<dbReference type="eggNOG" id="ENOG502S6TD">
    <property type="taxonomic scope" value="Eukaryota"/>
</dbReference>
<keyword evidence="15" id="KW-1185">Reference proteome</keyword>
<reference evidence="14" key="5">
    <citation type="submission" date="2018-04" db="UniProtKB">
        <authorList>
            <consortium name="EnsemblFungi"/>
        </authorList>
    </citation>
    <scope>IDENTIFICATION</scope>
    <source>
        <strain evidence="14">R3-111a-1</strain>
    </source>
</reference>
<gene>
    <name evidence="14" type="primary">20347336</name>
    <name evidence="13" type="ORF">GGTG_06878</name>
</gene>
<evidence type="ECO:0000256" key="10">
    <source>
        <dbReference type="SAM" id="Phobius"/>
    </source>
</evidence>
<dbReference type="EMBL" id="GL385397">
    <property type="protein sequence ID" value="EJT76964.1"/>
    <property type="molecule type" value="Genomic_DNA"/>
</dbReference>
<dbReference type="OrthoDB" id="9985059at2759"/>
<dbReference type="PANTHER" id="PTHR28285">
    <property type="entry name" value="PROTEIN BIG1"/>
    <property type="match status" value="1"/>
</dbReference>
<evidence type="ECO:0000256" key="7">
    <source>
        <dbReference type="ARBA" id="ARBA00022989"/>
    </source>
</evidence>
<dbReference type="GO" id="GO:0006078">
    <property type="term" value="P:(1-&gt;6)-beta-D-glucan biosynthetic process"/>
    <property type="evidence" value="ECO:0007669"/>
    <property type="project" value="TreeGrafter"/>
</dbReference>
<dbReference type="VEuPathDB" id="FungiDB:GGTG_06878"/>
<evidence type="ECO:0000256" key="2">
    <source>
        <dbReference type="ARBA" id="ARBA00008203"/>
    </source>
</evidence>
<dbReference type="EnsemblFungi" id="EJT76964">
    <property type="protein sequence ID" value="EJT76964"/>
    <property type="gene ID" value="GGTG_06878"/>
</dbReference>
<keyword evidence="4 10" id="KW-0812">Transmembrane</keyword>
<evidence type="ECO:0000256" key="4">
    <source>
        <dbReference type="ARBA" id="ARBA00022692"/>
    </source>
</evidence>
<dbReference type="GO" id="GO:0071555">
    <property type="term" value="P:cell wall organization"/>
    <property type="evidence" value="ECO:0007669"/>
    <property type="project" value="UniProtKB-KW"/>
</dbReference>
<evidence type="ECO:0000256" key="3">
    <source>
        <dbReference type="ARBA" id="ARBA00022089"/>
    </source>
</evidence>
<dbReference type="Proteomes" id="UP000006039">
    <property type="component" value="Unassembled WGS sequence"/>
</dbReference>
<keyword evidence="5 11" id="KW-0732">Signal</keyword>
<proteinExistence type="inferred from homology"/>
<dbReference type="InterPro" id="IPR046756">
    <property type="entry name" value="VAS1/VOA1_TM"/>
</dbReference>
<feature type="transmembrane region" description="Helical" evidence="10">
    <location>
        <begin position="234"/>
        <end position="257"/>
    </location>
</feature>
<reference evidence="14" key="4">
    <citation type="journal article" date="2015" name="G3 (Bethesda)">
        <title>Genome sequences of three phytopathogenic species of the Magnaporthaceae family of fungi.</title>
        <authorList>
            <person name="Okagaki L.H."/>
            <person name="Nunes C.C."/>
            <person name="Sailsbery J."/>
            <person name="Clay B."/>
            <person name="Brown D."/>
            <person name="John T."/>
            <person name="Oh Y."/>
            <person name="Young N."/>
            <person name="Fitzgerald M."/>
            <person name="Haas B.J."/>
            <person name="Zeng Q."/>
            <person name="Young S."/>
            <person name="Adiconis X."/>
            <person name="Fan L."/>
            <person name="Levin J.Z."/>
            <person name="Mitchell T.K."/>
            <person name="Okubara P.A."/>
            <person name="Farman M.L."/>
            <person name="Kohn L.M."/>
            <person name="Birren B."/>
            <person name="Ma L.-J."/>
            <person name="Dean R.A."/>
        </authorList>
    </citation>
    <scope>NUCLEOTIDE SEQUENCE</scope>
    <source>
        <strain evidence="14">R3-111a-1</strain>
    </source>
</reference>
<evidence type="ECO:0000313" key="13">
    <source>
        <dbReference type="EMBL" id="EJT76964.1"/>
    </source>
</evidence>
<keyword evidence="9" id="KW-0961">Cell wall biogenesis/degradation</keyword>
<feature type="domain" description="V-type proton ATPase subunit S1/VOA1 transmembrane" evidence="12">
    <location>
        <begin position="233"/>
        <end position="272"/>
    </location>
</feature>
<protein>
    <recommendedName>
        <fullName evidence="3">Protein BIG1</fullName>
    </recommendedName>
</protein>
<accession>J3P031</accession>
<keyword evidence="8 10" id="KW-0472">Membrane</keyword>
<evidence type="ECO:0000313" key="14">
    <source>
        <dbReference type="EnsemblFungi" id="EJT76964"/>
    </source>
</evidence>
<dbReference type="AlphaFoldDB" id="J3P031"/>
<evidence type="ECO:0000256" key="11">
    <source>
        <dbReference type="SAM" id="SignalP"/>
    </source>
</evidence>
<evidence type="ECO:0000259" key="12">
    <source>
        <dbReference type="Pfam" id="PF20520"/>
    </source>
</evidence>
<dbReference type="GO" id="GO:0009272">
    <property type="term" value="P:fungal-type cell wall biogenesis"/>
    <property type="evidence" value="ECO:0007669"/>
    <property type="project" value="TreeGrafter"/>
</dbReference>
<feature type="signal peptide" evidence="11">
    <location>
        <begin position="1"/>
        <end position="18"/>
    </location>
</feature>
<evidence type="ECO:0000256" key="8">
    <source>
        <dbReference type="ARBA" id="ARBA00023136"/>
    </source>
</evidence>
<evidence type="ECO:0000256" key="5">
    <source>
        <dbReference type="ARBA" id="ARBA00022729"/>
    </source>
</evidence>
<evidence type="ECO:0000256" key="9">
    <source>
        <dbReference type="ARBA" id="ARBA00023316"/>
    </source>
</evidence>
<dbReference type="GeneID" id="20347336"/>
<reference evidence="13" key="2">
    <citation type="submission" date="2010-07" db="EMBL/GenBank/DDBJ databases">
        <authorList>
            <consortium name="The Broad Institute Genome Sequencing Platform"/>
            <consortium name="Broad Institute Genome Sequencing Center for Infectious Disease"/>
            <person name="Ma L.-J."/>
            <person name="Dead R."/>
            <person name="Young S."/>
            <person name="Zeng Q."/>
            <person name="Koehrsen M."/>
            <person name="Alvarado L."/>
            <person name="Berlin A."/>
            <person name="Chapman S.B."/>
            <person name="Chen Z."/>
            <person name="Freedman E."/>
            <person name="Gellesch M."/>
            <person name="Goldberg J."/>
            <person name="Griggs A."/>
            <person name="Gujja S."/>
            <person name="Heilman E.R."/>
            <person name="Heiman D."/>
            <person name="Hepburn T."/>
            <person name="Howarth C."/>
            <person name="Jen D."/>
            <person name="Larson L."/>
            <person name="Mehta T."/>
            <person name="Neiman D."/>
            <person name="Pearson M."/>
            <person name="Roberts A."/>
            <person name="Saif S."/>
            <person name="Shea T."/>
            <person name="Shenoy N."/>
            <person name="Sisk P."/>
            <person name="Stolte C."/>
            <person name="Sykes S."/>
            <person name="Walk T."/>
            <person name="White J."/>
            <person name="Yandava C."/>
            <person name="Haas B."/>
            <person name="Nusbaum C."/>
            <person name="Birren B."/>
        </authorList>
    </citation>
    <scope>NUCLEOTIDE SEQUENCE</scope>
    <source>
        <strain evidence="13">R3-111a-1</strain>
    </source>
</reference>
<dbReference type="RefSeq" id="XP_009222964.1">
    <property type="nucleotide sequence ID" value="XM_009224700.1"/>
</dbReference>
<keyword evidence="7 10" id="KW-1133">Transmembrane helix</keyword>
<evidence type="ECO:0000256" key="1">
    <source>
        <dbReference type="ARBA" id="ARBA00004115"/>
    </source>
</evidence>